<reference evidence="2 4" key="2">
    <citation type="submission" date="2018-12" db="EMBL/GenBank/DDBJ databases">
        <title>Legionella sp,whole genome shotgun sequence.</title>
        <authorList>
            <person name="Wu H."/>
        </authorList>
    </citation>
    <scope>NUCLEOTIDE SEQUENCE [LARGE SCALE GENOMIC DNA]</scope>
    <source>
        <strain evidence="4">km489</strain>
        <strain evidence="2">Km489</strain>
    </source>
</reference>
<dbReference type="EMBL" id="QHJG01000001">
    <property type="protein sequence ID" value="PWY57699.1"/>
    <property type="molecule type" value="Genomic_DNA"/>
</dbReference>
<dbReference type="AlphaFoldDB" id="A0A317U894"/>
<sequence>MLIDKNYKIIINPICVDARDIKESLNSIFHEFDTHSSSLCYIVKFKSVFTQYKRHRKDSLYFHNEICYQIKQRQLQSDRKQSKLSNDARKIFKIALNSFELQTTPCEAIDLWAISLKVGQKDNMLKNAIKKLWENQKEIKRLSKETKSQFDEFYKQLHE</sequence>
<evidence type="ECO:0000313" key="1">
    <source>
        <dbReference type="EMBL" id="PWY57699.1"/>
    </source>
</evidence>
<dbReference type="Proteomes" id="UP000247152">
    <property type="component" value="Unassembled WGS sequence"/>
</dbReference>
<gene>
    <name evidence="1" type="ORF">DGG96_00980</name>
    <name evidence="2" type="ORF">ELY20_01415</name>
</gene>
<protein>
    <submittedName>
        <fullName evidence="1">Uncharacterized protein</fullName>
    </submittedName>
</protein>
<dbReference type="OrthoDB" id="5652993at2"/>
<comment type="caution">
    <text evidence="1">The sequence shown here is derived from an EMBL/GenBank/DDBJ whole genome shotgun (WGS) entry which is preliminary data.</text>
</comment>
<evidence type="ECO:0000313" key="2">
    <source>
        <dbReference type="EMBL" id="RUR25835.1"/>
    </source>
</evidence>
<proteinExistence type="predicted"/>
<name>A0A317U894_9GAMM</name>
<dbReference type="RefSeq" id="WP_110141149.1">
    <property type="nucleotide sequence ID" value="NZ_QHJG01000001.1"/>
</dbReference>
<keyword evidence="4" id="KW-1185">Reference proteome</keyword>
<evidence type="ECO:0000313" key="4">
    <source>
        <dbReference type="Proteomes" id="UP000287374"/>
    </source>
</evidence>
<evidence type="ECO:0000313" key="3">
    <source>
        <dbReference type="Proteomes" id="UP000247152"/>
    </source>
</evidence>
<accession>A0A317U894</accession>
<organism evidence="1 3">
    <name type="scientific">Legionella qingyii</name>
    <dbReference type="NCBI Taxonomy" id="2184757"/>
    <lineage>
        <taxon>Bacteria</taxon>
        <taxon>Pseudomonadati</taxon>
        <taxon>Pseudomonadota</taxon>
        <taxon>Gammaproteobacteria</taxon>
        <taxon>Legionellales</taxon>
        <taxon>Legionellaceae</taxon>
        <taxon>Legionella</taxon>
    </lineage>
</organism>
<reference evidence="1 3" key="1">
    <citation type="submission" date="2018-05" db="EMBL/GenBank/DDBJ databases">
        <title>Legionella qingyii sp.nov., whole genome shotgun sequence.</title>
        <authorList>
            <person name="Wu H."/>
            <person name="Zhu Q."/>
            <person name="Hu C."/>
        </authorList>
    </citation>
    <scope>NUCLEOTIDE SEQUENCE [LARGE SCALE GENOMIC DNA]</scope>
    <source>
        <strain evidence="1 3">HEB18</strain>
    </source>
</reference>
<dbReference type="EMBL" id="RZGX01000002">
    <property type="protein sequence ID" value="RUR25835.1"/>
    <property type="molecule type" value="Genomic_DNA"/>
</dbReference>
<dbReference type="Proteomes" id="UP000287374">
    <property type="component" value="Unassembled WGS sequence"/>
</dbReference>